<accession>A0ABD2MIH0</accession>
<dbReference type="FunFam" id="3.30.1120.90:FF:000001">
    <property type="entry name" value="Nucleosome assembly protein 1-like 1"/>
    <property type="match status" value="1"/>
</dbReference>
<feature type="compositionally biased region" description="Acidic residues" evidence="5">
    <location>
        <begin position="328"/>
        <end position="351"/>
    </location>
</feature>
<keyword evidence="3" id="KW-0539">Nucleus</keyword>
<reference evidence="6" key="2">
    <citation type="submission" date="2024-03" db="EMBL/GenBank/DDBJ databases">
        <title>Genomics of ladybird beetles.</title>
        <authorList>
            <person name="Li H.-S."/>
            <person name="Huang Y.-H."/>
        </authorList>
    </citation>
    <scope>NUCLEOTIDE SEQUENCE</scope>
    <source>
        <strain evidence="6">SYSU2018</strain>
        <tissue evidence="6">Whole body of male adult</tissue>
    </source>
</reference>
<dbReference type="AlphaFoldDB" id="A0ABD2MIH0"/>
<feature type="compositionally biased region" description="Basic and acidic residues" evidence="5">
    <location>
        <begin position="1"/>
        <end position="14"/>
    </location>
</feature>
<gene>
    <name evidence="6" type="ORF">HHI36_010389</name>
</gene>
<dbReference type="GO" id="GO:0005634">
    <property type="term" value="C:nucleus"/>
    <property type="evidence" value="ECO:0007669"/>
    <property type="project" value="UniProtKB-SubCell"/>
</dbReference>
<feature type="region of interest" description="Disordered" evidence="5">
    <location>
        <begin position="328"/>
        <end position="370"/>
    </location>
</feature>
<comment type="similarity">
    <text evidence="2 4">Belongs to the nucleosome assembly protein (NAP) family.</text>
</comment>
<evidence type="ECO:0000256" key="3">
    <source>
        <dbReference type="ARBA" id="ARBA00023242"/>
    </source>
</evidence>
<comment type="subcellular location">
    <subcellularLocation>
        <location evidence="1">Nucleus</location>
    </subcellularLocation>
</comment>
<dbReference type="EMBL" id="JABFTP020000001">
    <property type="protein sequence ID" value="KAL3266206.1"/>
    <property type="molecule type" value="Genomic_DNA"/>
</dbReference>
<evidence type="ECO:0000256" key="5">
    <source>
        <dbReference type="SAM" id="MobiDB-lite"/>
    </source>
</evidence>
<dbReference type="Proteomes" id="UP001516400">
    <property type="component" value="Unassembled WGS sequence"/>
</dbReference>
<dbReference type="SUPFAM" id="SSF143113">
    <property type="entry name" value="NAP-like"/>
    <property type="match status" value="1"/>
</dbReference>
<evidence type="ECO:0000256" key="2">
    <source>
        <dbReference type="ARBA" id="ARBA00009947"/>
    </source>
</evidence>
<evidence type="ECO:0000256" key="4">
    <source>
        <dbReference type="RuleBase" id="RU003876"/>
    </source>
</evidence>
<dbReference type="Gene3D" id="1.20.5.1500">
    <property type="match status" value="1"/>
</dbReference>
<evidence type="ECO:0000313" key="6">
    <source>
        <dbReference type="EMBL" id="KAL3266206.1"/>
    </source>
</evidence>
<protein>
    <recommendedName>
        <fullName evidence="8">Nucleosome assembly protein 1-like 1</fullName>
    </recommendedName>
</protein>
<feature type="region of interest" description="Disordered" evidence="5">
    <location>
        <begin position="1"/>
        <end position="24"/>
    </location>
</feature>
<organism evidence="6 7">
    <name type="scientific">Cryptolaemus montrouzieri</name>
    <dbReference type="NCBI Taxonomy" id="559131"/>
    <lineage>
        <taxon>Eukaryota</taxon>
        <taxon>Metazoa</taxon>
        <taxon>Ecdysozoa</taxon>
        <taxon>Arthropoda</taxon>
        <taxon>Hexapoda</taxon>
        <taxon>Insecta</taxon>
        <taxon>Pterygota</taxon>
        <taxon>Neoptera</taxon>
        <taxon>Endopterygota</taxon>
        <taxon>Coleoptera</taxon>
        <taxon>Polyphaga</taxon>
        <taxon>Cucujiformia</taxon>
        <taxon>Coccinelloidea</taxon>
        <taxon>Coccinellidae</taxon>
        <taxon>Scymninae</taxon>
        <taxon>Scymnini</taxon>
        <taxon>Cryptolaemus</taxon>
    </lineage>
</organism>
<dbReference type="InterPro" id="IPR002164">
    <property type="entry name" value="NAP_family"/>
</dbReference>
<reference evidence="6 7" key="1">
    <citation type="journal article" date="2021" name="BMC Biol.">
        <title>Horizontally acquired antibacterial genes associated with adaptive radiation of ladybird beetles.</title>
        <authorList>
            <person name="Li H.S."/>
            <person name="Tang X.F."/>
            <person name="Huang Y.H."/>
            <person name="Xu Z.Y."/>
            <person name="Chen M.L."/>
            <person name="Du X.Y."/>
            <person name="Qiu B.Y."/>
            <person name="Chen P.T."/>
            <person name="Zhang W."/>
            <person name="Slipinski A."/>
            <person name="Escalona H.E."/>
            <person name="Waterhouse R.M."/>
            <person name="Zwick A."/>
            <person name="Pang H."/>
        </authorList>
    </citation>
    <scope>NUCLEOTIDE SEQUENCE [LARGE SCALE GENOMIC DNA]</scope>
    <source>
        <strain evidence="6">SYSU2018</strain>
    </source>
</reference>
<dbReference type="EMBL" id="JABFTP020000001">
    <property type="protein sequence ID" value="KAL3266207.1"/>
    <property type="molecule type" value="Genomic_DNA"/>
</dbReference>
<evidence type="ECO:0008006" key="8">
    <source>
        <dbReference type="Google" id="ProtNLM"/>
    </source>
</evidence>
<sequence length="370" mass="42658">MTTEKEQAGDHPDDCESVEEEETGQEIASRILGFPNVMAALQSQRIAEMLANLPPSVKRRVKALKRLQLETTNIEAKFYKEVHELECKYHKLYVPLYEKRDKVVNGSYEPTEEESQWPSDDEEEDIAKELKEKVKIDNKEKDDNVKGIPDFWLTIFKNCSILAEMVQSHDEPILKHLIDIKSTCEANPMVFTLDFHFSPNEYFTNTVLTKQYVMKCTPDEDDPFSFEGPEIYKCTGCVINWNKGKNVTLKTIKKKQKHKSRGVVRTVTKMVQNDSFFNFFSPPTVPEDTKEGDIDDDLHAILTSDFEIGHYIRERIIPKAVLYFTGEGIEDEEDFEEEEDEEDDDEEENDSDGAGKDGKVSEKDPNCKQQ</sequence>
<name>A0ABD2MIH0_9CUCU</name>
<feature type="compositionally biased region" description="Acidic residues" evidence="5">
    <location>
        <begin position="15"/>
        <end position="24"/>
    </location>
</feature>
<dbReference type="InterPro" id="IPR037231">
    <property type="entry name" value="NAP-like_sf"/>
</dbReference>
<proteinExistence type="inferred from homology"/>
<evidence type="ECO:0000313" key="7">
    <source>
        <dbReference type="Proteomes" id="UP001516400"/>
    </source>
</evidence>
<dbReference type="Pfam" id="PF00956">
    <property type="entry name" value="NAP"/>
    <property type="match status" value="1"/>
</dbReference>
<dbReference type="PANTHER" id="PTHR11875">
    <property type="entry name" value="TESTIS-SPECIFIC Y-ENCODED PROTEIN"/>
    <property type="match status" value="1"/>
</dbReference>
<dbReference type="Gene3D" id="3.30.1120.90">
    <property type="entry name" value="Nucleosome assembly protein"/>
    <property type="match status" value="1"/>
</dbReference>
<keyword evidence="7" id="KW-1185">Reference proteome</keyword>
<comment type="caution">
    <text evidence="6">The sequence shown here is derived from an EMBL/GenBank/DDBJ whole genome shotgun (WGS) entry which is preliminary data.</text>
</comment>
<feature type="compositionally biased region" description="Basic and acidic residues" evidence="5">
    <location>
        <begin position="353"/>
        <end position="370"/>
    </location>
</feature>
<evidence type="ECO:0000256" key="1">
    <source>
        <dbReference type="ARBA" id="ARBA00004123"/>
    </source>
</evidence>
<dbReference type="FunFam" id="1.20.5.1500:FF:000001">
    <property type="entry name" value="Nucleosome assembly protein 1-like 1"/>
    <property type="match status" value="1"/>
</dbReference>